<dbReference type="InterPro" id="IPR052209">
    <property type="entry name" value="CbiZ"/>
</dbReference>
<dbReference type="Proteomes" id="UP000515947">
    <property type="component" value="Chromosome"/>
</dbReference>
<dbReference type="RefSeq" id="WP_187578492.1">
    <property type="nucleotide sequence ID" value="NZ_CP060713.1"/>
</dbReference>
<sequence length="196" mass="20248">MLVWQFEDPVRALSSASVGGGFSTPAWLLNIGVPHDYSRIDLDEHAAKIAAGRSLSGPGIAMFTAVDVTRAEHACFEGASVSATVGVTKPTWAADPEAGHALWPGTINLIALVPVALEPAAMVQALLAMTEAKTQALLEAQVPGTGTASDAITLLCSIAGPAQRFGGVRSRWGHRLAMATHAAVQQGLAAHPGRAR</sequence>
<organism evidence="1 2">
    <name type="scientific">Nocardioides mesophilus</name>
    <dbReference type="NCBI Taxonomy" id="433659"/>
    <lineage>
        <taxon>Bacteria</taxon>
        <taxon>Bacillati</taxon>
        <taxon>Actinomycetota</taxon>
        <taxon>Actinomycetes</taxon>
        <taxon>Propionibacteriales</taxon>
        <taxon>Nocardioidaceae</taxon>
        <taxon>Nocardioides</taxon>
    </lineage>
</organism>
<dbReference type="PANTHER" id="PTHR35336:SF5">
    <property type="entry name" value="ADENOSYLCOBINAMIDE AMIDOHYDROLASE"/>
    <property type="match status" value="1"/>
</dbReference>
<dbReference type="PANTHER" id="PTHR35336">
    <property type="entry name" value="ADENOSYLCOBINAMIDE AMIDOHYDROLASE"/>
    <property type="match status" value="1"/>
</dbReference>
<name>A0A7G9RAM5_9ACTN</name>
<dbReference type="InterPro" id="IPR002808">
    <property type="entry name" value="AdoCbi_amidolase"/>
</dbReference>
<dbReference type="Pfam" id="PF01955">
    <property type="entry name" value="CbiZ"/>
    <property type="match status" value="1"/>
</dbReference>
<evidence type="ECO:0000313" key="2">
    <source>
        <dbReference type="Proteomes" id="UP000515947"/>
    </source>
</evidence>
<dbReference type="KEGG" id="nmes:H9L09_19745"/>
<dbReference type="GO" id="GO:0016787">
    <property type="term" value="F:hydrolase activity"/>
    <property type="evidence" value="ECO:0007669"/>
    <property type="project" value="UniProtKB-KW"/>
</dbReference>
<protein>
    <submittedName>
        <fullName evidence="1">Adenosylcobinamide amidohydrolase</fullName>
    </submittedName>
</protein>
<keyword evidence="1" id="KW-0378">Hydrolase</keyword>
<keyword evidence="2" id="KW-1185">Reference proteome</keyword>
<dbReference type="AlphaFoldDB" id="A0A7G9RAM5"/>
<reference evidence="1 2" key="1">
    <citation type="submission" date="2020-08" db="EMBL/GenBank/DDBJ databases">
        <title>Genome sequence of Nocardioides mesophilus KACC 16243T.</title>
        <authorList>
            <person name="Hyun D.-W."/>
            <person name="Bae J.-W."/>
        </authorList>
    </citation>
    <scope>NUCLEOTIDE SEQUENCE [LARGE SCALE GENOMIC DNA]</scope>
    <source>
        <strain evidence="1 2">KACC 16243</strain>
    </source>
</reference>
<evidence type="ECO:0000313" key="1">
    <source>
        <dbReference type="EMBL" id="QNN52650.1"/>
    </source>
</evidence>
<accession>A0A7G9RAM5</accession>
<gene>
    <name evidence="1" type="ORF">H9L09_19745</name>
</gene>
<dbReference type="EMBL" id="CP060713">
    <property type="protein sequence ID" value="QNN52650.1"/>
    <property type="molecule type" value="Genomic_DNA"/>
</dbReference>
<proteinExistence type="predicted"/>